<evidence type="ECO:0000313" key="2">
    <source>
        <dbReference type="EMBL" id="MCF4142345.1"/>
    </source>
</evidence>
<proteinExistence type="predicted"/>
<name>A0ABS9EMB7_9BACT</name>
<sequence length="114" mass="11932">MGKELLLGSLAFGLFVVCPRMAGMMHVISGQESLSMMKTVLIGTLFSVPLLMLMVLVFGKFGVWGALAVCVLTDLGAALVMGSVSPRAGVETAVIALFVILGVKVAPLISRAFF</sequence>
<feature type="transmembrane region" description="Helical" evidence="1">
    <location>
        <begin position="93"/>
        <end position="113"/>
    </location>
</feature>
<evidence type="ECO:0000256" key="1">
    <source>
        <dbReference type="SAM" id="Phobius"/>
    </source>
</evidence>
<organism evidence="2 3">
    <name type="scientific">Dethiosulfovibrio marinus</name>
    <dbReference type="NCBI Taxonomy" id="133532"/>
    <lineage>
        <taxon>Bacteria</taxon>
        <taxon>Thermotogati</taxon>
        <taxon>Synergistota</taxon>
        <taxon>Synergistia</taxon>
        <taxon>Synergistales</taxon>
        <taxon>Dethiosulfovibrionaceae</taxon>
        <taxon>Dethiosulfovibrio</taxon>
    </lineage>
</organism>
<keyword evidence="3" id="KW-1185">Reference proteome</keyword>
<protein>
    <submittedName>
        <fullName evidence="2">Uncharacterized protein</fullName>
    </submittedName>
</protein>
<evidence type="ECO:0000313" key="3">
    <source>
        <dbReference type="Proteomes" id="UP001200430"/>
    </source>
</evidence>
<dbReference type="RefSeq" id="WP_236099078.1">
    <property type="nucleotide sequence ID" value="NZ_JAKGUD010000004.1"/>
</dbReference>
<accession>A0ABS9EMB7</accession>
<dbReference type="EMBL" id="JAKGUD010000004">
    <property type="protein sequence ID" value="MCF4142345.1"/>
    <property type="molecule type" value="Genomic_DNA"/>
</dbReference>
<feature type="transmembrane region" description="Helical" evidence="1">
    <location>
        <begin position="63"/>
        <end position="81"/>
    </location>
</feature>
<dbReference type="Proteomes" id="UP001200430">
    <property type="component" value="Unassembled WGS sequence"/>
</dbReference>
<keyword evidence="1" id="KW-0472">Membrane</keyword>
<keyword evidence="1" id="KW-0812">Transmembrane</keyword>
<comment type="caution">
    <text evidence="2">The sequence shown here is derived from an EMBL/GenBank/DDBJ whole genome shotgun (WGS) entry which is preliminary data.</text>
</comment>
<gene>
    <name evidence="2" type="ORF">L2W38_05920</name>
</gene>
<keyword evidence="1" id="KW-1133">Transmembrane helix</keyword>
<reference evidence="2 3" key="1">
    <citation type="submission" date="2022-01" db="EMBL/GenBank/DDBJ databases">
        <title>Dethiosulfovibrio faecalis sp. nov., a novel proteolytic, non-sulfur-reducing bacterium isolated from a marine aquaculture solid waste bioreactor.</title>
        <authorList>
            <person name="Grabowski S."/>
            <person name="Apolinario E."/>
            <person name="Schneider N."/>
            <person name="Marshall C.W."/>
            <person name="Sowers K.R."/>
        </authorList>
    </citation>
    <scope>NUCLEOTIDE SEQUENCE [LARGE SCALE GENOMIC DNA]</scope>
    <source>
        <strain evidence="2 3">DSM 12537</strain>
    </source>
</reference>
<feature type="transmembrane region" description="Helical" evidence="1">
    <location>
        <begin position="40"/>
        <end position="58"/>
    </location>
</feature>